<keyword evidence="2" id="KW-1185">Reference proteome</keyword>
<proteinExistence type="predicted"/>
<dbReference type="AlphaFoldDB" id="A0A3N4L6R4"/>
<evidence type="ECO:0000313" key="1">
    <source>
        <dbReference type="EMBL" id="RPB13685.1"/>
    </source>
</evidence>
<organism evidence="1 2">
    <name type="scientific">Morchella conica CCBAS932</name>
    <dbReference type="NCBI Taxonomy" id="1392247"/>
    <lineage>
        <taxon>Eukaryota</taxon>
        <taxon>Fungi</taxon>
        <taxon>Dikarya</taxon>
        <taxon>Ascomycota</taxon>
        <taxon>Pezizomycotina</taxon>
        <taxon>Pezizomycetes</taxon>
        <taxon>Pezizales</taxon>
        <taxon>Morchellaceae</taxon>
        <taxon>Morchella</taxon>
    </lineage>
</organism>
<accession>A0A3N4L6R4</accession>
<dbReference type="OrthoDB" id="5424391at2759"/>
<protein>
    <submittedName>
        <fullName evidence="1">Uncharacterized protein</fullName>
    </submittedName>
</protein>
<evidence type="ECO:0000313" key="2">
    <source>
        <dbReference type="Proteomes" id="UP000277580"/>
    </source>
</evidence>
<dbReference type="EMBL" id="ML119121">
    <property type="protein sequence ID" value="RPB13685.1"/>
    <property type="molecule type" value="Genomic_DNA"/>
</dbReference>
<reference evidence="1 2" key="1">
    <citation type="journal article" date="2018" name="Nat. Ecol. Evol.">
        <title>Pezizomycetes genomes reveal the molecular basis of ectomycorrhizal truffle lifestyle.</title>
        <authorList>
            <person name="Murat C."/>
            <person name="Payen T."/>
            <person name="Noel B."/>
            <person name="Kuo A."/>
            <person name="Morin E."/>
            <person name="Chen J."/>
            <person name="Kohler A."/>
            <person name="Krizsan K."/>
            <person name="Balestrini R."/>
            <person name="Da Silva C."/>
            <person name="Montanini B."/>
            <person name="Hainaut M."/>
            <person name="Levati E."/>
            <person name="Barry K.W."/>
            <person name="Belfiori B."/>
            <person name="Cichocki N."/>
            <person name="Clum A."/>
            <person name="Dockter R.B."/>
            <person name="Fauchery L."/>
            <person name="Guy J."/>
            <person name="Iotti M."/>
            <person name="Le Tacon F."/>
            <person name="Lindquist E.A."/>
            <person name="Lipzen A."/>
            <person name="Malagnac F."/>
            <person name="Mello A."/>
            <person name="Molinier V."/>
            <person name="Miyauchi S."/>
            <person name="Poulain J."/>
            <person name="Riccioni C."/>
            <person name="Rubini A."/>
            <person name="Sitrit Y."/>
            <person name="Splivallo R."/>
            <person name="Traeger S."/>
            <person name="Wang M."/>
            <person name="Zifcakova L."/>
            <person name="Wipf D."/>
            <person name="Zambonelli A."/>
            <person name="Paolocci F."/>
            <person name="Nowrousian M."/>
            <person name="Ottonello S."/>
            <person name="Baldrian P."/>
            <person name="Spatafora J.W."/>
            <person name="Henrissat B."/>
            <person name="Nagy L.G."/>
            <person name="Aury J.M."/>
            <person name="Wincker P."/>
            <person name="Grigoriev I.V."/>
            <person name="Bonfante P."/>
            <person name="Martin F.M."/>
        </authorList>
    </citation>
    <scope>NUCLEOTIDE SEQUENCE [LARGE SCALE GENOMIC DNA]</scope>
    <source>
        <strain evidence="1 2">CCBAS932</strain>
    </source>
</reference>
<dbReference type="InParanoid" id="A0A3N4L6R4"/>
<sequence>MKPTNIARVSFTKSALSRFTTLLNTPLAGPAAESGKFLSLIKESFRSSLEASTPPVAPTDSHLSRILSTEPFLSSGISPAAAPAAPAASKANIKKFLQNPLELFEEQCLLGKADAELAALCLNRYVRDGLMPEPPASISVPKELKWSAADIVLDGLKRSGVGEPADVLSNPKLARAVAESWAIENKDEKIVRWSNLAGKETLVARQNILFFGLRKILSLRGWESAVAMFMEVLDGHQQDWRFARREYSGVGAMLCEEGVKGFAKHPSFTKLISKSSVWALNLQMKAWIHLRFTRRVDVGVLYFKKLADHLSAGEQPALKSWYRQDVKFPVNLTRECLVQGRIEDAEMIKNVVEKIFLHRVTEGHLNEMRRMIEQAKAGGGIAGTGEEASKESEDMTDLQGMINALG</sequence>
<gene>
    <name evidence="1" type="ORF">P167DRAFT_544343</name>
</gene>
<name>A0A3N4L6R4_9PEZI</name>
<dbReference type="Proteomes" id="UP000277580">
    <property type="component" value="Unassembled WGS sequence"/>
</dbReference>